<evidence type="ECO:0000259" key="1">
    <source>
        <dbReference type="Pfam" id="PF25895"/>
    </source>
</evidence>
<gene>
    <name evidence="2" type="ORF">ZOSMA_216G00170</name>
</gene>
<reference evidence="3" key="1">
    <citation type="journal article" date="2016" name="Nature">
        <title>The genome of the seagrass Zostera marina reveals angiosperm adaptation to the sea.</title>
        <authorList>
            <person name="Olsen J.L."/>
            <person name="Rouze P."/>
            <person name="Verhelst B."/>
            <person name="Lin Y.-C."/>
            <person name="Bayer T."/>
            <person name="Collen J."/>
            <person name="Dattolo E."/>
            <person name="De Paoli E."/>
            <person name="Dittami S."/>
            <person name="Maumus F."/>
            <person name="Michel G."/>
            <person name="Kersting A."/>
            <person name="Lauritano C."/>
            <person name="Lohaus R."/>
            <person name="Toepel M."/>
            <person name="Tonon T."/>
            <person name="Vanneste K."/>
            <person name="Amirebrahimi M."/>
            <person name="Brakel J."/>
            <person name="Bostroem C."/>
            <person name="Chovatia M."/>
            <person name="Grimwood J."/>
            <person name="Jenkins J.W."/>
            <person name="Jueterbock A."/>
            <person name="Mraz A."/>
            <person name="Stam W.T."/>
            <person name="Tice H."/>
            <person name="Bornberg-Bauer E."/>
            <person name="Green P.J."/>
            <person name="Pearson G.A."/>
            <person name="Procaccini G."/>
            <person name="Duarte C.M."/>
            <person name="Schmutz J."/>
            <person name="Reusch T.B.H."/>
            <person name="Van de Peer Y."/>
        </authorList>
    </citation>
    <scope>NUCLEOTIDE SEQUENCE [LARGE SCALE GENOMIC DNA]</scope>
    <source>
        <strain evidence="3">cv. Finnish</strain>
    </source>
</reference>
<evidence type="ECO:0000313" key="2">
    <source>
        <dbReference type="EMBL" id="KMZ69347.1"/>
    </source>
</evidence>
<dbReference type="PANTHER" id="PTHR32472">
    <property type="entry name" value="DNA REPAIR PROTEIN RADA"/>
    <property type="match status" value="1"/>
</dbReference>
<feature type="domain" description="Plant disease resistance WDH" evidence="1">
    <location>
        <begin position="513"/>
        <end position="617"/>
    </location>
</feature>
<dbReference type="SUPFAM" id="SSF52200">
    <property type="entry name" value="Toll/Interleukin receptor TIR domain"/>
    <property type="match status" value="1"/>
</dbReference>
<dbReference type="InterPro" id="IPR058874">
    <property type="entry name" value="WHD_plant"/>
</dbReference>
<comment type="caution">
    <text evidence="2">The sequence shown here is derived from an EMBL/GenBank/DDBJ whole genome shotgun (WGS) entry which is preliminary data.</text>
</comment>
<sequence length="812" mass="93437">MSKEPCFGYRYDLNGGSLSSSPTESYDVYIGFLGRRKHLLRRFVKWLQAELQIQGITSFISYTNRRSNEEDRNVSMAAMISAYVILIIITEDTFSDPCWIDELGGFVNERNFLPIFFNFGKFPDLVEYIKEAKEGKKVWNGLGGFHSENWQSVADWIQMLKLKLEAYAGNWRDCISEAVIFAGKKLGRKKVVKKVKQWKKWSRNEEFLFPRNKSFVGRKKELDELELRLFGYIEEREDLELATTSSGKGCDGGLSRKGKEPIEYNISHNIKGFACVTGDPGIGKTELLLEFAYKLRSRYKNVLWIGGETRYIWHNYLNLLPILGIDVGIKEERHNTTDDYLRTFDNLEIEVIRRVKKELTRGIPYLLVIDNLENSKDWWKDRSIMEFLPELGKDTHVIISTRLEEVVMNSSPMRLLPFSLSEAMSLMVPGSAENFPEDDDICALRLIFERLNGITLGISIVQAILLELHMSPEKLLRSINRMPYNITLNKELSTGGGYNKVLIQLVHFCLLVFNLVDKSRNLALRMVKASGWFAPSPVPIPLLVSAAFKIPIQNSHHHKSWKWRLRQITSFGNCTNEDIMVQKASSMLVRFHMAKRCTKDGFLHFNDIIRLYLQKEHFKSGVFAMVEAVNLNASLSLPYNYDHIWEACYNVLTFDAEPTIIELTPSEFISFAKRHVIPLAMKILSTSCYHTCAMELLRRSTEKLELVESLLFADQAHRSVCWWLNTEFDPLIYRELVLLKADHLELRAKIMCIGGSFDIGEELYMKALRIKEVFLGSNHSETTPTQEIMGKLLIKEPETTSSETSNTGSFSQ</sequence>
<dbReference type="OrthoDB" id="626167at2759"/>
<dbReference type="InterPro" id="IPR035897">
    <property type="entry name" value="Toll_tir_struct_dom_sf"/>
</dbReference>
<accession>A0A0K9PM96</accession>
<organism evidence="2 3">
    <name type="scientific">Zostera marina</name>
    <name type="common">Eelgrass</name>
    <dbReference type="NCBI Taxonomy" id="29655"/>
    <lineage>
        <taxon>Eukaryota</taxon>
        <taxon>Viridiplantae</taxon>
        <taxon>Streptophyta</taxon>
        <taxon>Embryophyta</taxon>
        <taxon>Tracheophyta</taxon>
        <taxon>Spermatophyta</taxon>
        <taxon>Magnoliopsida</taxon>
        <taxon>Liliopsida</taxon>
        <taxon>Zosteraceae</taxon>
        <taxon>Zostera</taxon>
    </lineage>
</organism>
<dbReference type="Proteomes" id="UP000036987">
    <property type="component" value="Unassembled WGS sequence"/>
</dbReference>
<dbReference type="Gene3D" id="3.40.50.300">
    <property type="entry name" value="P-loop containing nucleotide triphosphate hydrolases"/>
    <property type="match status" value="1"/>
</dbReference>
<evidence type="ECO:0000313" key="3">
    <source>
        <dbReference type="Proteomes" id="UP000036987"/>
    </source>
</evidence>
<dbReference type="InterPro" id="IPR027417">
    <property type="entry name" value="P-loop_NTPase"/>
</dbReference>
<dbReference type="Gene3D" id="3.40.50.10140">
    <property type="entry name" value="Toll/interleukin-1 receptor homology (TIR) domain"/>
    <property type="match status" value="1"/>
</dbReference>
<dbReference type="AlphaFoldDB" id="A0A0K9PM96"/>
<name>A0A0K9PM96_ZOSMR</name>
<dbReference type="OMA" id="DWWDGRS"/>
<dbReference type="EMBL" id="LFYR01000777">
    <property type="protein sequence ID" value="KMZ69347.1"/>
    <property type="molecule type" value="Genomic_DNA"/>
</dbReference>
<dbReference type="PANTHER" id="PTHR32472:SF11">
    <property type="entry name" value="DISEASE RESISTANCE PROTEIN (TIR-NBS CLASS)"/>
    <property type="match status" value="1"/>
</dbReference>
<keyword evidence="3" id="KW-1185">Reference proteome</keyword>
<dbReference type="STRING" id="29655.A0A0K9PM96"/>
<dbReference type="GO" id="GO:0000725">
    <property type="term" value="P:recombinational repair"/>
    <property type="evidence" value="ECO:0000318"/>
    <property type="project" value="GO_Central"/>
</dbReference>
<dbReference type="SUPFAM" id="SSF52540">
    <property type="entry name" value="P-loop containing nucleoside triphosphate hydrolases"/>
    <property type="match status" value="1"/>
</dbReference>
<protein>
    <recommendedName>
        <fullName evidence="1">Plant disease resistance WDH domain-containing protein</fullName>
    </recommendedName>
</protein>
<proteinExistence type="predicted"/>
<dbReference type="Pfam" id="PF25895">
    <property type="entry name" value="WHD_plant_disease"/>
    <property type="match status" value="1"/>
</dbReference>